<dbReference type="KEGG" id="fox:FOXG_17910"/>
<dbReference type="AlphaFoldDB" id="A0A0J9WGB0"/>
<proteinExistence type="predicted"/>
<dbReference type="OrthoDB" id="5100638at2759"/>
<dbReference type="GeneID" id="28958616"/>
<dbReference type="RefSeq" id="XP_018232762.1">
    <property type="nucleotide sequence ID" value="XM_018397920.1"/>
</dbReference>
<evidence type="ECO:0000313" key="1">
    <source>
        <dbReference type="EMBL" id="KNA94716.1"/>
    </source>
</evidence>
<name>A0A0J9WGB0_FUSO4</name>
<reference evidence="1" key="1">
    <citation type="submission" date="2007-04" db="EMBL/GenBank/DDBJ databases">
        <authorList>
            <consortium name="The Broad Institute Genome Sequencing Platform"/>
            <person name="Birren B."/>
            <person name="Lander E."/>
            <person name="Galagan J."/>
            <person name="Nusbaum C."/>
            <person name="Devon K."/>
            <person name="Ma L.-J."/>
            <person name="Jaffe D."/>
            <person name="Butler J."/>
            <person name="Alvarez P."/>
            <person name="Gnerre S."/>
            <person name="Grabherr M."/>
            <person name="Kleber M."/>
            <person name="Mauceli E."/>
            <person name="Brockman W."/>
            <person name="MacCallum I.A."/>
            <person name="Young S."/>
            <person name="LaButti K."/>
            <person name="DeCaprio D."/>
            <person name="Crawford M."/>
            <person name="Koehrsen M."/>
            <person name="Engels R."/>
            <person name="Montgomery P."/>
            <person name="Pearson M."/>
            <person name="Howarth C."/>
            <person name="Larson L."/>
            <person name="White J."/>
            <person name="O'Leary S."/>
            <person name="Kodira C."/>
            <person name="Zeng Q."/>
            <person name="Yandava C."/>
            <person name="Alvarado L."/>
            <person name="Kistler C."/>
            <person name="Shim W.-B."/>
            <person name="Kang S."/>
            <person name="Woloshuk C."/>
        </authorList>
    </citation>
    <scope>NUCLEOTIDE SEQUENCE</scope>
    <source>
        <strain evidence="1">4287</strain>
    </source>
</reference>
<organism evidence="1 2">
    <name type="scientific">Fusarium oxysporum f. sp. lycopersici (strain 4287 / CBS 123668 / FGSC 9935 / NRRL 34936)</name>
    <name type="common">Fusarium vascular wilt of tomato</name>
    <dbReference type="NCBI Taxonomy" id="426428"/>
    <lineage>
        <taxon>Eukaryota</taxon>
        <taxon>Fungi</taxon>
        <taxon>Dikarya</taxon>
        <taxon>Ascomycota</taxon>
        <taxon>Pezizomycotina</taxon>
        <taxon>Sordariomycetes</taxon>
        <taxon>Hypocreomycetidae</taxon>
        <taxon>Hypocreales</taxon>
        <taxon>Nectriaceae</taxon>
        <taxon>Fusarium</taxon>
        <taxon>Fusarium oxysporum species complex</taxon>
    </lineage>
</organism>
<dbReference type="VEuPathDB" id="FungiDB:FOXG_17910"/>
<sequence>MTRAVSSTGIQLLTRLRVKPAATLIIHLASTAFQNFPTALLLLDLIIRQRKSTRSDTSVWKNAFDPIPTVEEASTADDSHETASDHIEYKLIVEAASSVGEEDDEVSSGQDFNEFDETIRNNSFHDTLPIQPLIDGIAV</sequence>
<gene>
    <name evidence="1" type="ORF">FOXG_17910</name>
</gene>
<reference evidence="1" key="2">
    <citation type="journal article" date="2010" name="Nature">
        <title>Comparative genomics reveals mobile pathogenicity chromosomes in Fusarium.</title>
        <authorList>
            <person name="Ma L.J."/>
            <person name="van der Does H.C."/>
            <person name="Borkovich K.A."/>
            <person name="Coleman J.J."/>
            <person name="Daboussi M.J."/>
            <person name="Di Pietro A."/>
            <person name="Dufresne M."/>
            <person name="Freitag M."/>
            <person name="Grabherr M."/>
            <person name="Henrissat B."/>
            <person name="Houterman P.M."/>
            <person name="Kang S."/>
            <person name="Shim W.B."/>
            <person name="Woloshuk C."/>
            <person name="Xie X."/>
            <person name="Xu J.R."/>
            <person name="Antoniw J."/>
            <person name="Baker S.E."/>
            <person name="Bluhm B.H."/>
            <person name="Breakspear A."/>
            <person name="Brown D.W."/>
            <person name="Butchko R.A."/>
            <person name="Chapman S."/>
            <person name="Coulson R."/>
            <person name="Coutinho P.M."/>
            <person name="Danchin E.G."/>
            <person name="Diener A."/>
            <person name="Gale L.R."/>
            <person name="Gardiner D.M."/>
            <person name="Goff S."/>
            <person name="Hammond-Kosack K.E."/>
            <person name="Hilburn K."/>
            <person name="Hua-Van A."/>
            <person name="Jonkers W."/>
            <person name="Kazan K."/>
            <person name="Kodira C.D."/>
            <person name="Koehrsen M."/>
            <person name="Kumar L."/>
            <person name="Lee Y.H."/>
            <person name="Li L."/>
            <person name="Manners J.M."/>
            <person name="Miranda-Saavedra D."/>
            <person name="Mukherjee M."/>
            <person name="Park G."/>
            <person name="Park J."/>
            <person name="Park S.Y."/>
            <person name="Proctor R.H."/>
            <person name="Regev A."/>
            <person name="Ruiz-Roldan M.C."/>
            <person name="Sain D."/>
            <person name="Sakthikumar S."/>
            <person name="Sykes S."/>
            <person name="Schwartz D.C."/>
            <person name="Turgeon B.G."/>
            <person name="Wapinski I."/>
            <person name="Yoder O."/>
            <person name="Young S."/>
            <person name="Zeng Q."/>
            <person name="Zhou S."/>
            <person name="Galagan J."/>
            <person name="Cuomo C.A."/>
            <person name="Kistler H.C."/>
            <person name="Rep M."/>
        </authorList>
    </citation>
    <scope>NUCLEOTIDE SEQUENCE [LARGE SCALE GENOMIC DNA]</scope>
    <source>
        <strain evidence="1">4287</strain>
    </source>
</reference>
<dbReference type="Proteomes" id="UP000009097">
    <property type="component" value="Unassembled WGS sequence"/>
</dbReference>
<dbReference type="EMBL" id="DS231696">
    <property type="protein sequence ID" value="KNA94716.1"/>
    <property type="molecule type" value="Genomic_DNA"/>
</dbReference>
<protein>
    <submittedName>
        <fullName evidence="1">Uncharacterized protein</fullName>
    </submittedName>
</protein>
<accession>A0A0J9WGB0</accession>
<evidence type="ECO:0000313" key="2">
    <source>
        <dbReference type="Proteomes" id="UP000009097"/>
    </source>
</evidence>